<proteinExistence type="predicted"/>
<gene>
    <name evidence="1" type="ORF">QE152_g24634</name>
</gene>
<dbReference type="EMBL" id="JASPKY010000255">
    <property type="protein sequence ID" value="KAK9712902.1"/>
    <property type="molecule type" value="Genomic_DNA"/>
</dbReference>
<dbReference type="AlphaFoldDB" id="A0AAW1K547"/>
<sequence>MGKLVGNLSCHATADISFQKCMDLHPIAELSSRCGKYYKLFKQLLKYRMDLHPIAELSSRCGKYYKLFKQLLKYPAKLREYLQWIYVCTYIHMYNNS</sequence>
<reference evidence="1 2" key="1">
    <citation type="journal article" date="2024" name="BMC Genomics">
        <title>De novo assembly and annotation of Popillia japonica's genome with initial clues to its potential as an invasive pest.</title>
        <authorList>
            <person name="Cucini C."/>
            <person name="Boschi S."/>
            <person name="Funari R."/>
            <person name="Cardaioli E."/>
            <person name="Iannotti N."/>
            <person name="Marturano G."/>
            <person name="Paoli F."/>
            <person name="Bruttini M."/>
            <person name="Carapelli A."/>
            <person name="Frati F."/>
            <person name="Nardi F."/>
        </authorList>
    </citation>
    <scope>NUCLEOTIDE SEQUENCE [LARGE SCALE GENOMIC DNA]</scope>
    <source>
        <strain evidence="1">DMR45628</strain>
    </source>
</reference>
<organism evidence="1 2">
    <name type="scientific">Popillia japonica</name>
    <name type="common">Japanese beetle</name>
    <dbReference type="NCBI Taxonomy" id="7064"/>
    <lineage>
        <taxon>Eukaryota</taxon>
        <taxon>Metazoa</taxon>
        <taxon>Ecdysozoa</taxon>
        <taxon>Arthropoda</taxon>
        <taxon>Hexapoda</taxon>
        <taxon>Insecta</taxon>
        <taxon>Pterygota</taxon>
        <taxon>Neoptera</taxon>
        <taxon>Endopterygota</taxon>
        <taxon>Coleoptera</taxon>
        <taxon>Polyphaga</taxon>
        <taxon>Scarabaeiformia</taxon>
        <taxon>Scarabaeidae</taxon>
        <taxon>Rutelinae</taxon>
        <taxon>Popillia</taxon>
    </lineage>
</organism>
<protein>
    <submittedName>
        <fullName evidence="1">Uncharacterized protein</fullName>
    </submittedName>
</protein>
<evidence type="ECO:0000313" key="1">
    <source>
        <dbReference type="EMBL" id="KAK9712902.1"/>
    </source>
</evidence>
<evidence type="ECO:0000313" key="2">
    <source>
        <dbReference type="Proteomes" id="UP001458880"/>
    </source>
</evidence>
<keyword evidence="2" id="KW-1185">Reference proteome</keyword>
<accession>A0AAW1K547</accession>
<comment type="caution">
    <text evidence="1">The sequence shown here is derived from an EMBL/GenBank/DDBJ whole genome shotgun (WGS) entry which is preliminary data.</text>
</comment>
<name>A0AAW1K547_POPJA</name>
<dbReference type="Proteomes" id="UP001458880">
    <property type="component" value="Unassembled WGS sequence"/>
</dbReference>